<dbReference type="EMBL" id="GG662841">
    <property type="protein sequence ID" value="EAR88366.1"/>
    <property type="molecule type" value="Genomic_DNA"/>
</dbReference>
<dbReference type="GeneID" id="7832969"/>
<feature type="compositionally biased region" description="Low complexity" evidence="2">
    <location>
        <begin position="519"/>
        <end position="625"/>
    </location>
</feature>
<keyword evidence="5" id="KW-1185">Reference proteome</keyword>
<dbReference type="GO" id="GO:0003723">
    <property type="term" value="F:RNA binding"/>
    <property type="evidence" value="ECO:0007669"/>
    <property type="project" value="UniProtKB-UniRule"/>
</dbReference>
<dbReference type="PROSITE" id="PS50102">
    <property type="entry name" value="RRM"/>
    <property type="match status" value="1"/>
</dbReference>
<dbReference type="InParanoid" id="Q22SU8"/>
<dbReference type="PANTHER" id="PTHR24330:SF19">
    <property type="entry name" value="MEDIATOR OF RNA POLYMERASE II TRANSCRIPTION SUBUNIT 29"/>
    <property type="match status" value="1"/>
</dbReference>
<dbReference type="PANTHER" id="PTHR24330">
    <property type="entry name" value="HOMEOBOX PROTEIN BARH-LIKE"/>
    <property type="match status" value="1"/>
</dbReference>
<dbReference type="STRING" id="312017.Q22SU8"/>
<dbReference type="AlphaFoldDB" id="Q22SU8"/>
<evidence type="ECO:0000256" key="2">
    <source>
        <dbReference type="SAM" id="MobiDB-lite"/>
    </source>
</evidence>
<feature type="region of interest" description="Disordered" evidence="2">
    <location>
        <begin position="459"/>
        <end position="625"/>
    </location>
</feature>
<sequence>MHSLNILIQDNSKGQGMNMMQQNQQQSQFGGNLINQEFQNYPNPNQPPPHHNQYRGGGGGGYGATMQMMQNGNNVNSNFGFNSNNIGQNQNTSQPPINNSNPNLMMNMQKNYNPPNMMNRGMNNTINNLPPPPTHTIPQPQQQPNMYQNSQINIPIQPQIMMNSSNNINNSQGLIISQQQQQLQQNQMISNNNNISGQHNLLGMQQTQQQQQQQQQQLFQSQQIGFANNNLMNNVVQVRNIYNQAEDKDILEYMQCAGTIINYNIKKEDQRVSGQYQRVSGQFTYSDNESAQIAVKLLDNLKICGSSRELKVRLVNGNNASLSNPNNQTDDFFNLNNNEDGGKGVEKLDVYEKLEQSKNLEEALKTLDDSAQCSLINVFKKFIEQSDEEQLINLLANRPFLCDILMNMMKKQYRVQIPDVNAAPQFQPPQMTQNKNYNLNDEPKLIQKNINNLNQQANMKQQLQNQQQQQNNYLQQPPMQPQQTGYIGQGQIPPPPTNQQQQQLPPHFMPNNPSQGQSNQYMNAPPNQNQNQGGFIPQNQNKNMYQFNQQGNQFNNMNNNQNNLNSSIGNNNYNQKQNQNMQPNMPNNNNNNNSMMNQRFMQNNNNLNNLNNSNNQMRFNQNKQY</sequence>
<evidence type="ECO:0000313" key="4">
    <source>
        <dbReference type="EMBL" id="EAR88366.1"/>
    </source>
</evidence>
<dbReference type="Proteomes" id="UP000009168">
    <property type="component" value="Unassembled WGS sequence"/>
</dbReference>
<dbReference type="SUPFAM" id="SSF54928">
    <property type="entry name" value="RNA-binding domain, RBD"/>
    <property type="match status" value="1"/>
</dbReference>
<accession>Q22SU8</accession>
<dbReference type="HOGENOM" id="CLU_437779_0_0_1"/>
<proteinExistence type="predicted"/>
<dbReference type="RefSeq" id="XP_001008611.1">
    <property type="nucleotide sequence ID" value="XM_001008611.1"/>
</dbReference>
<evidence type="ECO:0000259" key="3">
    <source>
        <dbReference type="PROSITE" id="PS50102"/>
    </source>
</evidence>
<dbReference type="InterPro" id="IPR012677">
    <property type="entry name" value="Nucleotide-bd_a/b_plait_sf"/>
</dbReference>
<feature type="domain" description="RRM" evidence="3">
    <location>
        <begin position="234"/>
        <end position="317"/>
    </location>
</feature>
<dbReference type="KEGG" id="tet:TTHERM_00812830"/>
<evidence type="ECO:0000313" key="5">
    <source>
        <dbReference type="Proteomes" id="UP000009168"/>
    </source>
</evidence>
<name>Q22SU8_TETTS</name>
<dbReference type="InterPro" id="IPR035979">
    <property type="entry name" value="RBD_domain_sf"/>
</dbReference>
<evidence type="ECO:0000256" key="1">
    <source>
        <dbReference type="PROSITE-ProRule" id="PRU00176"/>
    </source>
</evidence>
<dbReference type="CDD" id="cd00590">
    <property type="entry name" value="RRM_SF"/>
    <property type="match status" value="1"/>
</dbReference>
<reference evidence="5" key="1">
    <citation type="journal article" date="2006" name="PLoS Biol.">
        <title>Macronuclear genome sequence of the ciliate Tetrahymena thermophila, a model eukaryote.</title>
        <authorList>
            <person name="Eisen J.A."/>
            <person name="Coyne R.S."/>
            <person name="Wu M."/>
            <person name="Wu D."/>
            <person name="Thiagarajan M."/>
            <person name="Wortman J.R."/>
            <person name="Badger J.H."/>
            <person name="Ren Q."/>
            <person name="Amedeo P."/>
            <person name="Jones K.M."/>
            <person name="Tallon L.J."/>
            <person name="Delcher A.L."/>
            <person name="Salzberg S.L."/>
            <person name="Silva J.C."/>
            <person name="Haas B.J."/>
            <person name="Majoros W.H."/>
            <person name="Farzad M."/>
            <person name="Carlton J.M."/>
            <person name="Smith R.K. Jr."/>
            <person name="Garg J."/>
            <person name="Pearlman R.E."/>
            <person name="Karrer K.M."/>
            <person name="Sun L."/>
            <person name="Manning G."/>
            <person name="Elde N.C."/>
            <person name="Turkewitz A.P."/>
            <person name="Asai D.J."/>
            <person name="Wilkes D.E."/>
            <person name="Wang Y."/>
            <person name="Cai H."/>
            <person name="Collins K."/>
            <person name="Stewart B.A."/>
            <person name="Lee S.R."/>
            <person name="Wilamowska K."/>
            <person name="Weinberg Z."/>
            <person name="Ruzzo W.L."/>
            <person name="Wloga D."/>
            <person name="Gaertig J."/>
            <person name="Frankel J."/>
            <person name="Tsao C.-C."/>
            <person name="Gorovsky M.A."/>
            <person name="Keeling P.J."/>
            <person name="Waller R.F."/>
            <person name="Patron N.J."/>
            <person name="Cherry J.M."/>
            <person name="Stover N.A."/>
            <person name="Krieger C.J."/>
            <person name="del Toro C."/>
            <person name="Ryder H.F."/>
            <person name="Williamson S.C."/>
            <person name="Barbeau R.A."/>
            <person name="Hamilton E.P."/>
            <person name="Orias E."/>
        </authorList>
    </citation>
    <scope>NUCLEOTIDE SEQUENCE [LARGE SCALE GENOMIC DNA]</scope>
    <source>
        <strain evidence="5">SB210</strain>
    </source>
</reference>
<feature type="compositionally biased region" description="Low complexity" evidence="2">
    <location>
        <begin position="459"/>
        <end position="491"/>
    </location>
</feature>
<protein>
    <recommendedName>
        <fullName evidence="3">RRM domain-containing protein</fullName>
    </recommendedName>
</protein>
<dbReference type="Gene3D" id="3.30.70.330">
    <property type="match status" value="1"/>
</dbReference>
<gene>
    <name evidence="4" type="ORF">TTHERM_00812830</name>
</gene>
<organism evidence="4 5">
    <name type="scientific">Tetrahymena thermophila (strain SB210)</name>
    <dbReference type="NCBI Taxonomy" id="312017"/>
    <lineage>
        <taxon>Eukaryota</taxon>
        <taxon>Sar</taxon>
        <taxon>Alveolata</taxon>
        <taxon>Ciliophora</taxon>
        <taxon>Intramacronucleata</taxon>
        <taxon>Oligohymenophorea</taxon>
        <taxon>Hymenostomatida</taxon>
        <taxon>Tetrahymenina</taxon>
        <taxon>Tetrahymenidae</taxon>
        <taxon>Tetrahymena</taxon>
    </lineage>
</organism>
<dbReference type="InterPro" id="IPR000504">
    <property type="entry name" value="RRM_dom"/>
</dbReference>
<keyword evidence="1" id="KW-0694">RNA-binding</keyword>
<dbReference type="InterPro" id="IPR052145">
    <property type="entry name" value="Mediator/Homeobox_domain"/>
</dbReference>